<protein>
    <recommendedName>
        <fullName evidence="4">Matrixin</fullName>
    </recommendedName>
</protein>
<dbReference type="OrthoDB" id="9634at2157"/>
<feature type="compositionally biased region" description="Basic and acidic residues" evidence="1">
    <location>
        <begin position="365"/>
        <end position="374"/>
    </location>
</feature>
<feature type="compositionally biased region" description="Polar residues" evidence="1">
    <location>
        <begin position="49"/>
        <end position="60"/>
    </location>
</feature>
<feature type="region of interest" description="Disordered" evidence="1">
    <location>
        <begin position="361"/>
        <end position="383"/>
    </location>
</feature>
<dbReference type="AlphaFoldDB" id="A0A6A8G325"/>
<dbReference type="GO" id="GO:0008237">
    <property type="term" value="F:metallopeptidase activity"/>
    <property type="evidence" value="ECO:0007669"/>
    <property type="project" value="InterPro"/>
</dbReference>
<name>A0A6A8G325_9EURY</name>
<evidence type="ECO:0000256" key="1">
    <source>
        <dbReference type="SAM" id="MobiDB-lite"/>
    </source>
</evidence>
<feature type="region of interest" description="Disordered" evidence="1">
    <location>
        <begin position="31"/>
        <end position="68"/>
    </location>
</feature>
<comment type="caution">
    <text evidence="2">The sequence shown here is derived from an EMBL/GenBank/DDBJ whole genome shotgun (WGS) entry which is preliminary data.</text>
</comment>
<dbReference type="Proteomes" id="UP000443423">
    <property type="component" value="Unassembled WGS sequence"/>
</dbReference>
<evidence type="ECO:0000313" key="2">
    <source>
        <dbReference type="EMBL" id="MRW95197.1"/>
    </source>
</evidence>
<keyword evidence="3" id="KW-1185">Reference proteome</keyword>
<dbReference type="InterPro" id="IPR024079">
    <property type="entry name" value="MetalloPept_cat_dom_sf"/>
</dbReference>
<dbReference type="SUPFAM" id="SSF55486">
    <property type="entry name" value="Metalloproteases ('zincins'), catalytic domain"/>
    <property type="match status" value="1"/>
</dbReference>
<organism evidence="2 3">
    <name type="scientific">Haloferax marinum</name>
    <dbReference type="NCBI Taxonomy" id="2666143"/>
    <lineage>
        <taxon>Archaea</taxon>
        <taxon>Methanobacteriati</taxon>
        <taxon>Methanobacteriota</taxon>
        <taxon>Stenosarchaea group</taxon>
        <taxon>Halobacteria</taxon>
        <taxon>Halobacteriales</taxon>
        <taxon>Haloferacaceae</taxon>
        <taxon>Haloferax</taxon>
    </lineage>
</organism>
<evidence type="ECO:0000313" key="3">
    <source>
        <dbReference type="Proteomes" id="UP000443423"/>
    </source>
</evidence>
<reference evidence="2 3" key="1">
    <citation type="submission" date="2019-11" db="EMBL/GenBank/DDBJ databases">
        <title>Whole genome sequence of Haloferax sp. MBLA0078.</title>
        <authorList>
            <person name="Seo M.-J."/>
            <person name="Cho E.-S."/>
        </authorList>
    </citation>
    <scope>NUCLEOTIDE SEQUENCE [LARGE SCALE GENOMIC DNA]</scope>
    <source>
        <strain evidence="2 3">MBLA0078</strain>
    </source>
</reference>
<gene>
    <name evidence="2" type="ORF">GJR99_01255</name>
</gene>
<sequence length="383" mass="40694">MPSPADTRLHSLALAVLVVLSGCAGFSPAPPVAEGTAPDSPADVVRGHPTSNASAVSPPSSDVDFRPARNPWNHTPLVVAIDALDDNRTYAPLVTSAIEYWRSNASGDSEGASGDSEDVTPPAYNPAFVVVPNASDPDVRVSVVDSIESCGAYDGPDAVGCAPLLDAASSVDAPVSVVVADGYDDATTVSVLTHEFGHLLGYTHDDAESHPVMGTHLETTRLPVANASTRAVPFRDETLSVYVDLSNVSDAEREAYDAELDHTLRYYESGADGFTPEAVELTRVSNRSRAQVVVRVVTFREGPSGVRWRRTGESVDDDPAYEWYTGGTILVDTRLGPSLVDWYVGAGVGYLLGANDRAELPPPFRDSDLRDDPSWRGVANETV</sequence>
<accession>A0A6A8G325</accession>
<dbReference type="Gene3D" id="3.40.390.10">
    <property type="entry name" value="Collagenase (Catalytic Domain)"/>
    <property type="match status" value="1"/>
</dbReference>
<dbReference type="EMBL" id="WKJQ01000001">
    <property type="protein sequence ID" value="MRW95197.1"/>
    <property type="molecule type" value="Genomic_DNA"/>
</dbReference>
<dbReference type="RefSeq" id="WP_151108863.1">
    <property type="nucleotide sequence ID" value="NZ_WKJQ01000001.1"/>
</dbReference>
<evidence type="ECO:0008006" key="4">
    <source>
        <dbReference type="Google" id="ProtNLM"/>
    </source>
</evidence>
<proteinExistence type="predicted"/>